<reference evidence="1" key="1">
    <citation type="submission" date="2022-08" db="EMBL/GenBank/DDBJ databases">
        <title>Genome Sequence of Pycnoporus sanguineus.</title>
        <authorList>
            <person name="Buettner E."/>
        </authorList>
    </citation>
    <scope>NUCLEOTIDE SEQUENCE</scope>
    <source>
        <strain evidence="1">CG-C14</strain>
    </source>
</reference>
<dbReference type="EMBL" id="JANSHE010005610">
    <property type="protein sequence ID" value="KAJ2970130.1"/>
    <property type="molecule type" value="Genomic_DNA"/>
</dbReference>
<dbReference type="Proteomes" id="UP001144978">
    <property type="component" value="Unassembled WGS sequence"/>
</dbReference>
<comment type="caution">
    <text evidence="1">The sequence shown here is derived from an EMBL/GenBank/DDBJ whole genome shotgun (WGS) entry which is preliminary data.</text>
</comment>
<organism evidence="1 2">
    <name type="scientific">Trametes sanguinea</name>
    <dbReference type="NCBI Taxonomy" id="158606"/>
    <lineage>
        <taxon>Eukaryota</taxon>
        <taxon>Fungi</taxon>
        <taxon>Dikarya</taxon>
        <taxon>Basidiomycota</taxon>
        <taxon>Agaricomycotina</taxon>
        <taxon>Agaricomycetes</taxon>
        <taxon>Polyporales</taxon>
        <taxon>Polyporaceae</taxon>
        <taxon>Trametes</taxon>
    </lineage>
</organism>
<sequence>MDQLFQEAEELRGNILEAMSRQMWRQQVRHEAPPTPESPTAALPTVTLSPPDVVQQLTELRTRLADNVTSPISSLIPSLGPELRQYLIGSSSALESVLGATGDIARFWEAVQQQAAMMGTVRDEVHSLQIRIEVLRVRFEKGAQDVFAGVLNLETEAQTEETLTAELGSTRAAIQDFLNELPSRIPFVGDVKFVRAAEHTTPKRRSSLPGGITLDAIQQAVCLTEVVWGESPRRRA</sequence>
<evidence type="ECO:0000313" key="2">
    <source>
        <dbReference type="Proteomes" id="UP001144978"/>
    </source>
</evidence>
<accession>A0ACC1MSX6</accession>
<name>A0ACC1MSX6_9APHY</name>
<gene>
    <name evidence="1" type="ORF">NUW54_g12799</name>
</gene>
<protein>
    <submittedName>
        <fullName evidence="1">Uncharacterized protein</fullName>
    </submittedName>
</protein>
<keyword evidence="2" id="KW-1185">Reference proteome</keyword>
<evidence type="ECO:0000313" key="1">
    <source>
        <dbReference type="EMBL" id="KAJ2970130.1"/>
    </source>
</evidence>
<proteinExistence type="predicted"/>